<organism evidence="2 3">
    <name type="scientific">Bombilactobacillus apium</name>
    <dbReference type="NCBI Taxonomy" id="2675299"/>
    <lineage>
        <taxon>Bacteria</taxon>
        <taxon>Bacillati</taxon>
        <taxon>Bacillota</taxon>
        <taxon>Bacilli</taxon>
        <taxon>Lactobacillales</taxon>
        <taxon>Lactobacillaceae</taxon>
        <taxon>Bombilactobacillus</taxon>
    </lineage>
</organism>
<dbReference type="SMART" id="SM00530">
    <property type="entry name" value="HTH_XRE"/>
    <property type="match status" value="1"/>
</dbReference>
<name>A0A850R3S2_9LACO</name>
<gene>
    <name evidence="2" type="ORF">HU830_05525</name>
</gene>
<dbReference type="Pfam" id="PF01381">
    <property type="entry name" value="HTH_3"/>
    <property type="match status" value="1"/>
</dbReference>
<feature type="domain" description="HTH cro/C1-type" evidence="1">
    <location>
        <begin position="7"/>
        <end position="59"/>
    </location>
</feature>
<dbReference type="SUPFAM" id="SSF47413">
    <property type="entry name" value="lambda repressor-like DNA-binding domains"/>
    <property type="match status" value="1"/>
</dbReference>
<dbReference type="EMBL" id="JABZEC010000004">
    <property type="protein sequence ID" value="NVY96621.1"/>
    <property type="molecule type" value="Genomic_DNA"/>
</dbReference>
<dbReference type="InterPro" id="IPR010982">
    <property type="entry name" value="Lambda_DNA-bd_dom_sf"/>
</dbReference>
<proteinExistence type="predicted"/>
<dbReference type="Proteomes" id="UP000563523">
    <property type="component" value="Unassembled WGS sequence"/>
</dbReference>
<evidence type="ECO:0000259" key="1">
    <source>
        <dbReference type="PROSITE" id="PS50943"/>
    </source>
</evidence>
<dbReference type="Gene3D" id="1.10.260.40">
    <property type="entry name" value="lambda repressor-like DNA-binding domains"/>
    <property type="match status" value="1"/>
</dbReference>
<reference evidence="2 3" key="1">
    <citation type="submission" date="2020-06" db="EMBL/GenBank/DDBJ databases">
        <authorList>
            <person name="Kang J."/>
        </authorList>
    </citation>
    <scope>NUCLEOTIDE SEQUENCE [LARGE SCALE GENOMIC DNA]</scope>
    <source>
        <strain evidence="2 3">DCY120</strain>
    </source>
</reference>
<evidence type="ECO:0000313" key="2">
    <source>
        <dbReference type="EMBL" id="NVY96621.1"/>
    </source>
</evidence>
<comment type="caution">
    <text evidence="2">The sequence shown here is derived from an EMBL/GenBank/DDBJ whole genome shotgun (WGS) entry which is preliminary data.</text>
</comment>
<accession>A0A850R3S2</accession>
<keyword evidence="3" id="KW-1185">Reference proteome</keyword>
<dbReference type="GO" id="GO:0003677">
    <property type="term" value="F:DNA binding"/>
    <property type="evidence" value="ECO:0007669"/>
    <property type="project" value="InterPro"/>
</dbReference>
<sequence length="108" mass="12385">MALLDNIKRIAKQHGYNLTEVNDRAGLGKNTIYSWKLKTPSTENLQKVAQVLQVSLEELLGESKPKEETIDITQAIQADKLLAYEGRRIPPEEIEMIRRIIEGRRYHG</sequence>
<dbReference type="InterPro" id="IPR001387">
    <property type="entry name" value="Cro/C1-type_HTH"/>
</dbReference>
<dbReference type="PROSITE" id="PS50943">
    <property type="entry name" value="HTH_CROC1"/>
    <property type="match status" value="1"/>
</dbReference>
<protein>
    <submittedName>
        <fullName evidence="2">Helix-turn-helix transcriptional regulator</fullName>
    </submittedName>
</protein>
<dbReference type="AlphaFoldDB" id="A0A850R3S2"/>
<evidence type="ECO:0000313" key="3">
    <source>
        <dbReference type="Proteomes" id="UP000563523"/>
    </source>
</evidence>
<dbReference type="RefSeq" id="WP_176942780.1">
    <property type="nucleotide sequence ID" value="NZ_JABZEC010000004.1"/>
</dbReference>